<organism evidence="5 6">
    <name type="scientific">Allacma fusca</name>
    <dbReference type="NCBI Taxonomy" id="39272"/>
    <lineage>
        <taxon>Eukaryota</taxon>
        <taxon>Metazoa</taxon>
        <taxon>Ecdysozoa</taxon>
        <taxon>Arthropoda</taxon>
        <taxon>Hexapoda</taxon>
        <taxon>Collembola</taxon>
        <taxon>Symphypleona</taxon>
        <taxon>Sminthuridae</taxon>
        <taxon>Allacma</taxon>
    </lineage>
</organism>
<feature type="transmembrane region" description="Helical" evidence="4">
    <location>
        <begin position="626"/>
        <end position="644"/>
    </location>
</feature>
<accession>A0A8J2NVP0</accession>
<keyword evidence="2" id="KW-1003">Cell membrane</keyword>
<dbReference type="Proteomes" id="UP000708208">
    <property type="component" value="Unassembled WGS sequence"/>
</dbReference>
<feature type="region of interest" description="Disordered" evidence="3">
    <location>
        <begin position="161"/>
        <end position="186"/>
    </location>
</feature>
<feature type="transmembrane region" description="Helical" evidence="4">
    <location>
        <begin position="650"/>
        <end position="668"/>
    </location>
</feature>
<evidence type="ECO:0000313" key="6">
    <source>
        <dbReference type="Proteomes" id="UP000708208"/>
    </source>
</evidence>
<feature type="compositionally biased region" description="Basic and acidic residues" evidence="3">
    <location>
        <begin position="17"/>
        <end position="62"/>
    </location>
</feature>
<comment type="subcellular location">
    <subcellularLocation>
        <location evidence="1">Cell membrane</location>
        <topology evidence="1">Multi-pass membrane protein</topology>
    </subcellularLocation>
</comment>
<dbReference type="OrthoDB" id="426293at2759"/>
<reference evidence="5" key="1">
    <citation type="submission" date="2021-06" db="EMBL/GenBank/DDBJ databases">
        <authorList>
            <person name="Hodson N. C."/>
            <person name="Mongue J. A."/>
            <person name="Jaron S. K."/>
        </authorList>
    </citation>
    <scope>NUCLEOTIDE SEQUENCE</scope>
</reference>
<dbReference type="PANTHER" id="PTHR10464:SF4">
    <property type="entry name" value="UREA TRANSPORTER"/>
    <property type="match status" value="1"/>
</dbReference>
<dbReference type="PANTHER" id="PTHR10464">
    <property type="entry name" value="UREA TRANSPORTER"/>
    <property type="match status" value="1"/>
</dbReference>
<feature type="transmembrane region" description="Helical" evidence="4">
    <location>
        <begin position="602"/>
        <end position="621"/>
    </location>
</feature>
<feature type="region of interest" description="Disordered" evidence="3">
    <location>
        <begin position="1"/>
        <end position="144"/>
    </location>
</feature>
<comment type="caution">
    <text evidence="5">The sequence shown here is derived from an EMBL/GenBank/DDBJ whole genome shotgun (WGS) entry which is preliminary data.</text>
</comment>
<evidence type="ECO:0000313" key="5">
    <source>
        <dbReference type="EMBL" id="CAG7728193.1"/>
    </source>
</evidence>
<keyword evidence="6" id="KW-1185">Reference proteome</keyword>
<dbReference type="GO" id="GO:0005886">
    <property type="term" value="C:plasma membrane"/>
    <property type="evidence" value="ECO:0007669"/>
    <property type="project" value="UniProtKB-SubCell"/>
</dbReference>
<dbReference type="EMBL" id="CAJVCH010159781">
    <property type="protein sequence ID" value="CAG7728193.1"/>
    <property type="molecule type" value="Genomic_DNA"/>
</dbReference>
<gene>
    <name evidence="5" type="ORF">AFUS01_LOCUS16994</name>
</gene>
<evidence type="ECO:0000256" key="4">
    <source>
        <dbReference type="SAM" id="Phobius"/>
    </source>
</evidence>
<feature type="transmembrane region" description="Helical" evidence="4">
    <location>
        <begin position="572"/>
        <end position="590"/>
    </location>
</feature>
<keyword evidence="4" id="KW-1133">Transmembrane helix</keyword>
<feature type="transmembrane region" description="Helical" evidence="4">
    <location>
        <begin position="382"/>
        <end position="402"/>
    </location>
</feature>
<proteinExistence type="predicted"/>
<keyword evidence="4" id="KW-0472">Membrane</keyword>
<evidence type="ECO:0000256" key="2">
    <source>
        <dbReference type="ARBA" id="ARBA00022475"/>
    </source>
</evidence>
<dbReference type="InterPro" id="IPR004937">
    <property type="entry name" value="Urea_transporter"/>
</dbReference>
<feature type="transmembrane region" description="Helical" evidence="4">
    <location>
        <begin position="409"/>
        <end position="428"/>
    </location>
</feature>
<feature type="compositionally biased region" description="Low complexity" evidence="3">
    <location>
        <begin position="75"/>
        <end position="98"/>
    </location>
</feature>
<dbReference type="Pfam" id="PF03253">
    <property type="entry name" value="UT"/>
    <property type="match status" value="1"/>
</dbReference>
<evidence type="ECO:0000256" key="3">
    <source>
        <dbReference type="SAM" id="MobiDB-lite"/>
    </source>
</evidence>
<name>A0A8J2NVP0_9HEXA</name>
<protein>
    <submittedName>
        <fullName evidence="5">Uncharacterized protein</fullName>
    </submittedName>
</protein>
<evidence type="ECO:0000256" key="1">
    <source>
        <dbReference type="ARBA" id="ARBA00004651"/>
    </source>
</evidence>
<keyword evidence="4" id="KW-0812">Transmembrane</keyword>
<feature type="transmembrane region" description="Helical" evidence="4">
    <location>
        <begin position="434"/>
        <end position="453"/>
    </location>
</feature>
<dbReference type="GO" id="GO:0015204">
    <property type="term" value="F:urea transmembrane transporter activity"/>
    <property type="evidence" value="ECO:0007669"/>
    <property type="project" value="InterPro"/>
</dbReference>
<sequence>MGREKHKDSHKKKKKASEKSRNSEDSERTREKDTSERSRKSKETPKKTKQKNPTEAKSKALETPESTSHPKKSTSRSSSSSSSNSSSSSSSSSNSNSSGINRSETGKDVKPKRKVSDASSLRSKTFDLREFTGMEPDPVSSSPSMADTIIARGVEYKGTNNARYAQANTKQSRTSDAPSRSKSENFLQPEEFLNVDAKRFVKRPAGRMQRQSERLIMDPFDEDKINVVNYRTPHGRHSPNYSMRMDQKFSPINYFDPNQSGNSLRSTFESEEQFRSWKENAPNSMPDIQPYRNGWHQPTRQPIVERQKLEKIPLTFWEVLEGSIFGSAPLIQEFLKERQALWYWWPCIFLECFFRSVSAVSLAPNPFSGFIIFLSMQITTPIPTLIGSLALVTGILSAIFLVEIPTETVRGGGVAFNAFLMGVIMGELSDVTRWSLYITVIVASIVIIFIYCGMQGVVRNTNLPILNAPFNIAAFIYFTCGLAALLKGNDTSSNLQGVDVRNASAFSAGNITRLFGQQEAATEATTTIRTEDFDWVKVFRGIVISPSQFYLTDTVVSSVFVFIAWFIFSPTLALQALLGAVVGSLVGIVLDEPPYTNLYNGGWCYNSLFTCISLGGVFYLLNLKSWILSVVGAMLTALVFGAFLKAEIQILGIPFMLVTWLFLAMSHVDEHKKMQTHGQNMYRWFAFFRIPNDKIQTPEAHLHWYCKNQYKPGRVGPNGEKNGVPAELHL</sequence>
<feature type="transmembrane region" description="Helical" evidence="4">
    <location>
        <begin position="465"/>
        <end position="486"/>
    </location>
</feature>
<dbReference type="AlphaFoldDB" id="A0A8J2NVP0"/>